<dbReference type="Proteomes" id="UP000238081">
    <property type="component" value="Unassembled WGS sequence"/>
</dbReference>
<gene>
    <name evidence="1" type="ORF">AWN73_07495</name>
</gene>
<dbReference type="Pfam" id="PF12653">
    <property type="entry name" value="DUF3785"/>
    <property type="match status" value="1"/>
</dbReference>
<dbReference type="EMBL" id="LRDH01000013">
    <property type="protein sequence ID" value="PPV17591.1"/>
    <property type="molecule type" value="Genomic_DNA"/>
</dbReference>
<evidence type="ECO:0000313" key="2">
    <source>
        <dbReference type="Proteomes" id="UP000238081"/>
    </source>
</evidence>
<dbReference type="AlphaFoldDB" id="A0A2S7FF97"/>
<reference evidence="1 2" key="1">
    <citation type="submission" date="2016-01" db="EMBL/GenBank/DDBJ databases">
        <title>Characterization of the Clostridium difficile lineages that are prevalent in Hong Kong and China.</title>
        <authorList>
            <person name="Kwok J.S.-L."/>
            <person name="Lam W.-Y."/>
            <person name="Ip M."/>
            <person name="Chan T.-F."/>
            <person name="Hawkey P.M."/>
            <person name="Tsui S.K.-W."/>
        </authorList>
    </citation>
    <scope>NUCLEOTIDE SEQUENCE [LARGE SCALE GENOMIC DNA]</scope>
    <source>
        <strain evidence="1 2">300064</strain>
    </source>
</reference>
<sequence>MEYKFTYNSKEYTLSSKNCEGIFFENDEKIKGLSLETILEALNSNEEVSFSKEYYAGKCTCDLQEKIEKYYCYLEYHFYIYTKEQEYVINTICKEYEDTSFNKLFRAGKIDKSHIVNITVCPECGTYSIEIEDCEV</sequence>
<organism evidence="1 2">
    <name type="scientific">Clostridium butyricum</name>
    <dbReference type="NCBI Taxonomy" id="1492"/>
    <lineage>
        <taxon>Bacteria</taxon>
        <taxon>Bacillati</taxon>
        <taxon>Bacillota</taxon>
        <taxon>Clostridia</taxon>
        <taxon>Eubacteriales</taxon>
        <taxon>Clostridiaceae</taxon>
        <taxon>Clostridium</taxon>
    </lineage>
</organism>
<evidence type="ECO:0000313" key="1">
    <source>
        <dbReference type="EMBL" id="PPV17591.1"/>
    </source>
</evidence>
<protein>
    <recommendedName>
        <fullName evidence="3">DUF3785 domain-containing protein</fullName>
    </recommendedName>
</protein>
<dbReference type="InterPro" id="IPR024210">
    <property type="entry name" value="DUF3785"/>
</dbReference>
<accession>A0A2S7FF97</accession>
<dbReference type="RefSeq" id="WP_043663662.1">
    <property type="nucleotide sequence ID" value="NZ_CP013239.1"/>
</dbReference>
<proteinExistence type="predicted"/>
<name>A0A2S7FF97_CLOBU</name>
<comment type="caution">
    <text evidence="1">The sequence shown here is derived from an EMBL/GenBank/DDBJ whole genome shotgun (WGS) entry which is preliminary data.</text>
</comment>
<evidence type="ECO:0008006" key="3">
    <source>
        <dbReference type="Google" id="ProtNLM"/>
    </source>
</evidence>